<keyword evidence="2 5" id="KW-0689">Ribosomal protein</keyword>
<dbReference type="PROSITE" id="PS00358">
    <property type="entry name" value="RIBOSOMAL_L5"/>
    <property type="match status" value="1"/>
</dbReference>
<evidence type="ECO:0000256" key="2">
    <source>
        <dbReference type="ARBA" id="ARBA00022980"/>
    </source>
</evidence>
<dbReference type="PIRSF" id="PIRSF002161">
    <property type="entry name" value="Ribosomal_L5"/>
    <property type="match status" value="1"/>
</dbReference>
<dbReference type="Pfam" id="PF00673">
    <property type="entry name" value="Ribosomal_L5_C"/>
    <property type="match status" value="1"/>
</dbReference>
<evidence type="ECO:0000256" key="5">
    <source>
        <dbReference type="HAMAP-Rule" id="MF_01333"/>
    </source>
</evidence>
<dbReference type="Pfam" id="PF00281">
    <property type="entry name" value="Ribosomal_L5"/>
    <property type="match status" value="1"/>
</dbReference>
<evidence type="ECO:0000313" key="10">
    <source>
        <dbReference type="Proteomes" id="UP000178240"/>
    </source>
</evidence>
<comment type="similarity">
    <text evidence="1 5 6">Belongs to the universal ribosomal protein uL5 family.</text>
</comment>
<dbReference type="PANTHER" id="PTHR11994">
    <property type="entry name" value="60S RIBOSOMAL PROTEIN L11-RELATED"/>
    <property type="match status" value="1"/>
</dbReference>
<dbReference type="HAMAP" id="MF_01333_B">
    <property type="entry name" value="Ribosomal_uL5_B"/>
    <property type="match status" value="1"/>
</dbReference>
<keyword evidence="5" id="KW-0820">tRNA-binding</keyword>
<dbReference type="AlphaFoldDB" id="A0A1G1Y3C7"/>
<feature type="domain" description="Large ribosomal subunit protein uL5 N-terminal" evidence="7">
    <location>
        <begin position="24"/>
        <end position="80"/>
    </location>
</feature>
<gene>
    <name evidence="5" type="primary">rplE</name>
    <name evidence="9" type="ORF">A2744_01170</name>
</gene>
<organism evidence="9 10">
    <name type="scientific">Candidatus Buchananbacteria bacterium RIFCSPHIGHO2_01_FULL_44_11</name>
    <dbReference type="NCBI Taxonomy" id="1797535"/>
    <lineage>
        <taxon>Bacteria</taxon>
        <taxon>Candidatus Buchananiibacteriota</taxon>
    </lineage>
</organism>
<dbReference type="EMBL" id="MHIE01000001">
    <property type="protein sequence ID" value="OGY46751.1"/>
    <property type="molecule type" value="Genomic_DNA"/>
</dbReference>
<dbReference type="InterPro" id="IPR002132">
    <property type="entry name" value="Ribosomal_uL5"/>
</dbReference>
<dbReference type="GO" id="GO:0005840">
    <property type="term" value="C:ribosome"/>
    <property type="evidence" value="ECO:0007669"/>
    <property type="project" value="UniProtKB-KW"/>
</dbReference>
<dbReference type="GO" id="GO:1990904">
    <property type="term" value="C:ribonucleoprotein complex"/>
    <property type="evidence" value="ECO:0007669"/>
    <property type="project" value="UniProtKB-KW"/>
</dbReference>
<name>A0A1G1Y3C7_9BACT</name>
<reference evidence="9 10" key="1">
    <citation type="journal article" date="2016" name="Nat. Commun.">
        <title>Thousands of microbial genomes shed light on interconnected biogeochemical processes in an aquifer system.</title>
        <authorList>
            <person name="Anantharaman K."/>
            <person name="Brown C.T."/>
            <person name="Hug L.A."/>
            <person name="Sharon I."/>
            <person name="Castelle C.J."/>
            <person name="Probst A.J."/>
            <person name="Thomas B.C."/>
            <person name="Singh A."/>
            <person name="Wilkins M.J."/>
            <person name="Karaoz U."/>
            <person name="Brodie E.L."/>
            <person name="Williams K.H."/>
            <person name="Hubbard S.S."/>
            <person name="Banfield J.F."/>
        </authorList>
    </citation>
    <scope>NUCLEOTIDE SEQUENCE [LARGE SCALE GENOMIC DNA]</scope>
</reference>
<evidence type="ECO:0000256" key="6">
    <source>
        <dbReference type="RuleBase" id="RU003930"/>
    </source>
</evidence>
<dbReference type="Proteomes" id="UP000178240">
    <property type="component" value="Unassembled WGS sequence"/>
</dbReference>
<sequence>MHRLTEKYQKEVIPALKEKFGYKNNLAVPKINRVVINVGTGPGLKDPKFNDVVEGTLIRIAGQRPVKTTAKKSISNFKIRQGLVVGMIVTLRGNRMNDFVDKLINVTLPRVRDFRGLDSKNIDQQGNLNLSFREHMSFPEIKADEVEKIHGLQITLVTTAKTKEEGLELFKLLGFPFRLN</sequence>
<accession>A0A1G1Y3C7</accession>
<dbReference type="GO" id="GO:0000049">
    <property type="term" value="F:tRNA binding"/>
    <property type="evidence" value="ECO:0007669"/>
    <property type="project" value="UniProtKB-UniRule"/>
</dbReference>
<evidence type="ECO:0000259" key="8">
    <source>
        <dbReference type="Pfam" id="PF00673"/>
    </source>
</evidence>
<protein>
    <recommendedName>
        <fullName evidence="4 5">Large ribosomal subunit protein uL5</fullName>
    </recommendedName>
</protein>
<proteinExistence type="inferred from homology"/>
<comment type="function">
    <text evidence="5">This is 1 of the proteins that bind and probably mediate the attachment of the 5S RNA into the large ribosomal subunit, where it forms part of the central protuberance. In the 70S ribosome it contacts protein S13 of the 30S subunit (bridge B1b), connecting the 2 subunits; this bridge is implicated in subunit movement. Contacts the P site tRNA; the 5S rRNA and some of its associated proteins might help stabilize positioning of ribosome-bound tRNAs.</text>
</comment>
<feature type="domain" description="Large ribosomal subunit protein uL5 C-terminal" evidence="8">
    <location>
        <begin position="85"/>
        <end position="177"/>
    </location>
</feature>
<evidence type="ECO:0000256" key="1">
    <source>
        <dbReference type="ARBA" id="ARBA00008553"/>
    </source>
</evidence>
<dbReference type="NCBIfam" id="NF000585">
    <property type="entry name" value="PRK00010.1"/>
    <property type="match status" value="1"/>
</dbReference>
<dbReference type="InterPro" id="IPR031309">
    <property type="entry name" value="Ribosomal_uL5_C"/>
</dbReference>
<keyword evidence="3 5" id="KW-0687">Ribonucleoprotein</keyword>
<dbReference type="InterPro" id="IPR022803">
    <property type="entry name" value="Ribosomal_uL5_dom_sf"/>
</dbReference>
<dbReference type="STRING" id="1797535.A2744_01170"/>
<dbReference type="Gene3D" id="3.30.1440.10">
    <property type="match status" value="1"/>
</dbReference>
<dbReference type="GO" id="GO:0006412">
    <property type="term" value="P:translation"/>
    <property type="evidence" value="ECO:0007669"/>
    <property type="project" value="UniProtKB-UniRule"/>
</dbReference>
<dbReference type="InterPro" id="IPR020930">
    <property type="entry name" value="Ribosomal_uL5_bac-type"/>
</dbReference>
<dbReference type="SUPFAM" id="SSF55282">
    <property type="entry name" value="RL5-like"/>
    <property type="match status" value="1"/>
</dbReference>
<dbReference type="InterPro" id="IPR020929">
    <property type="entry name" value="Ribosomal_uL5_CS"/>
</dbReference>
<dbReference type="InterPro" id="IPR031310">
    <property type="entry name" value="Ribosomal_uL5_N"/>
</dbReference>
<dbReference type="FunFam" id="3.30.1440.10:FF:000001">
    <property type="entry name" value="50S ribosomal protein L5"/>
    <property type="match status" value="1"/>
</dbReference>
<evidence type="ECO:0000313" key="9">
    <source>
        <dbReference type="EMBL" id="OGY46751.1"/>
    </source>
</evidence>
<dbReference type="GO" id="GO:0019843">
    <property type="term" value="F:rRNA binding"/>
    <property type="evidence" value="ECO:0007669"/>
    <property type="project" value="UniProtKB-UniRule"/>
</dbReference>
<comment type="subunit">
    <text evidence="5">Part of the 50S ribosomal subunit; part of the 5S rRNA/L5/L18/L25 subcomplex. Contacts the 5S rRNA and the P site tRNA. Forms a bridge to the 30S subunit in the 70S ribosome.</text>
</comment>
<dbReference type="GO" id="GO:0003735">
    <property type="term" value="F:structural constituent of ribosome"/>
    <property type="evidence" value="ECO:0007669"/>
    <property type="project" value="InterPro"/>
</dbReference>
<keyword evidence="5" id="KW-0699">rRNA-binding</keyword>
<evidence type="ECO:0000256" key="4">
    <source>
        <dbReference type="ARBA" id="ARBA00035245"/>
    </source>
</evidence>
<keyword evidence="5" id="KW-0694">RNA-binding</keyword>
<evidence type="ECO:0000259" key="7">
    <source>
        <dbReference type="Pfam" id="PF00281"/>
    </source>
</evidence>
<evidence type="ECO:0000256" key="3">
    <source>
        <dbReference type="ARBA" id="ARBA00023274"/>
    </source>
</evidence>
<comment type="caution">
    <text evidence="9">The sequence shown here is derived from an EMBL/GenBank/DDBJ whole genome shotgun (WGS) entry which is preliminary data.</text>
</comment>